<dbReference type="EMBL" id="JAMSHJ010000003">
    <property type="protein sequence ID" value="KAI5431167.1"/>
    <property type="molecule type" value="Genomic_DNA"/>
</dbReference>
<accession>A0A9D5B0M5</accession>
<evidence type="ECO:0000259" key="1">
    <source>
        <dbReference type="Pfam" id="PF22936"/>
    </source>
</evidence>
<sequence>MNHVTGRIVWLADFEDSKKSKVKLADNSSLQAEGTGDIVIQMSNVAKAIIKGDATYKPLMGYEVDEESSEHEEIPIDNVPITIGVEAHNREGATSTIQRPQRTIVLPARLQDYEVVGDDEFTTDGKLVYFALLAGAKPINYSEALKNKQ</sequence>
<reference evidence="2 3" key="1">
    <citation type="journal article" date="2022" name="Nat. Genet.">
        <title>Improved pea reference genome and pan-genome highlight genomic features and evolutionary characteristics.</title>
        <authorList>
            <person name="Yang T."/>
            <person name="Liu R."/>
            <person name="Luo Y."/>
            <person name="Hu S."/>
            <person name="Wang D."/>
            <person name="Wang C."/>
            <person name="Pandey M.K."/>
            <person name="Ge S."/>
            <person name="Xu Q."/>
            <person name="Li N."/>
            <person name="Li G."/>
            <person name="Huang Y."/>
            <person name="Saxena R.K."/>
            <person name="Ji Y."/>
            <person name="Li M."/>
            <person name="Yan X."/>
            <person name="He Y."/>
            <person name="Liu Y."/>
            <person name="Wang X."/>
            <person name="Xiang C."/>
            <person name="Varshney R.K."/>
            <person name="Ding H."/>
            <person name="Gao S."/>
            <person name="Zong X."/>
        </authorList>
    </citation>
    <scope>NUCLEOTIDE SEQUENCE [LARGE SCALE GENOMIC DNA]</scope>
    <source>
        <strain evidence="2 3">cv. Zhongwan 6</strain>
    </source>
</reference>
<protein>
    <recommendedName>
        <fullName evidence="1">Retrovirus-related Pol polyprotein from transposon TNT 1-94-like beta-barrel domain-containing protein</fullName>
    </recommendedName>
</protein>
<comment type="caution">
    <text evidence="2">The sequence shown here is derived from an EMBL/GenBank/DDBJ whole genome shotgun (WGS) entry which is preliminary data.</text>
</comment>
<name>A0A9D5B0M5_PEA</name>
<keyword evidence="3" id="KW-1185">Reference proteome</keyword>
<dbReference type="Proteomes" id="UP001058974">
    <property type="component" value="Chromosome 3"/>
</dbReference>
<evidence type="ECO:0000313" key="3">
    <source>
        <dbReference type="Proteomes" id="UP001058974"/>
    </source>
</evidence>
<dbReference type="Pfam" id="PF22936">
    <property type="entry name" value="Pol_BBD"/>
    <property type="match status" value="1"/>
</dbReference>
<feature type="domain" description="Retrovirus-related Pol polyprotein from transposon TNT 1-94-like beta-barrel" evidence="1">
    <location>
        <begin position="2"/>
        <end position="50"/>
    </location>
</feature>
<proteinExistence type="predicted"/>
<organism evidence="2 3">
    <name type="scientific">Pisum sativum</name>
    <name type="common">Garden pea</name>
    <name type="synonym">Lathyrus oleraceus</name>
    <dbReference type="NCBI Taxonomy" id="3888"/>
    <lineage>
        <taxon>Eukaryota</taxon>
        <taxon>Viridiplantae</taxon>
        <taxon>Streptophyta</taxon>
        <taxon>Embryophyta</taxon>
        <taxon>Tracheophyta</taxon>
        <taxon>Spermatophyta</taxon>
        <taxon>Magnoliopsida</taxon>
        <taxon>eudicotyledons</taxon>
        <taxon>Gunneridae</taxon>
        <taxon>Pentapetalae</taxon>
        <taxon>rosids</taxon>
        <taxon>fabids</taxon>
        <taxon>Fabales</taxon>
        <taxon>Fabaceae</taxon>
        <taxon>Papilionoideae</taxon>
        <taxon>50 kb inversion clade</taxon>
        <taxon>NPAAA clade</taxon>
        <taxon>Hologalegina</taxon>
        <taxon>IRL clade</taxon>
        <taxon>Fabeae</taxon>
        <taxon>Lathyrus</taxon>
    </lineage>
</organism>
<dbReference type="InterPro" id="IPR054722">
    <property type="entry name" value="PolX-like_BBD"/>
</dbReference>
<dbReference type="Gramene" id="Psat03G0535800-T1">
    <property type="protein sequence ID" value="KAI5431167.1"/>
    <property type="gene ID" value="KIW84_035358"/>
</dbReference>
<dbReference type="AlphaFoldDB" id="A0A9D5B0M5"/>
<evidence type="ECO:0000313" key="2">
    <source>
        <dbReference type="EMBL" id="KAI5431167.1"/>
    </source>
</evidence>
<gene>
    <name evidence="2" type="ORF">KIW84_035358</name>
</gene>